<dbReference type="RefSeq" id="WP_110757188.1">
    <property type="nucleotide sequence ID" value="NZ_PRLG01000011.1"/>
</dbReference>
<keyword evidence="1" id="KW-0812">Transmembrane</keyword>
<sequence>MTKWLKKIQSPTLIFFSCVVVASVIVGFLSKPYFTEHIFYADINKYLLDRQEENQLIYRSRTADSIQVLVEQQKRTVFIDDQKYIITELSSKPNITYSVLYPNGPTYEVQDHRGVLSSFDEEGNIMTSIAFYVNNQRILGEDEERFSPDTIVTAAYPVYHHTQGEPVYLFLAFAGLIFGWCSFYYRRFQDILFLISLRWIWVNDPEPSDFYYLMTSIGGIVVMMGSVWIAFKAF</sequence>
<dbReference type="OrthoDB" id="2575528at2"/>
<keyword evidence="1" id="KW-1133">Transmembrane helix</keyword>
<dbReference type="EMBL" id="PRLG01000011">
    <property type="protein sequence ID" value="PYY30181.1"/>
    <property type="molecule type" value="Genomic_DNA"/>
</dbReference>
<dbReference type="Pfam" id="PF19701">
    <property type="entry name" value="DUF6199"/>
    <property type="match status" value="1"/>
</dbReference>
<proteinExistence type="predicted"/>
<dbReference type="InterPro" id="IPR045679">
    <property type="entry name" value="DUF6199"/>
</dbReference>
<protein>
    <recommendedName>
        <fullName evidence="2">DUF6199 domain-containing protein</fullName>
    </recommendedName>
</protein>
<feature type="transmembrane region" description="Helical" evidence="1">
    <location>
        <begin position="210"/>
        <end position="231"/>
    </location>
</feature>
<reference evidence="3 4" key="1">
    <citation type="submission" date="2018-01" db="EMBL/GenBank/DDBJ databases">
        <title>Genome sequence of the PGP bacterium Paenibacillus illinoisensis E3.</title>
        <authorList>
            <person name="Rolli E."/>
            <person name="Marasco R."/>
            <person name="Bessem C."/>
            <person name="Michoud G."/>
            <person name="Gaiarsa S."/>
            <person name="Borin S."/>
            <person name="Daffonchio D."/>
        </authorList>
    </citation>
    <scope>NUCLEOTIDE SEQUENCE [LARGE SCALE GENOMIC DNA]</scope>
    <source>
        <strain evidence="3 4">E3</strain>
    </source>
</reference>
<evidence type="ECO:0000259" key="2">
    <source>
        <dbReference type="Pfam" id="PF19701"/>
    </source>
</evidence>
<evidence type="ECO:0000313" key="4">
    <source>
        <dbReference type="Proteomes" id="UP000247459"/>
    </source>
</evidence>
<dbReference type="AlphaFoldDB" id="A0A2W0D2R3"/>
<comment type="caution">
    <text evidence="3">The sequence shown here is derived from an EMBL/GenBank/DDBJ whole genome shotgun (WGS) entry which is preliminary data.</text>
</comment>
<evidence type="ECO:0000256" key="1">
    <source>
        <dbReference type="SAM" id="Phobius"/>
    </source>
</evidence>
<evidence type="ECO:0000313" key="3">
    <source>
        <dbReference type="EMBL" id="PYY30181.1"/>
    </source>
</evidence>
<feature type="transmembrane region" description="Helical" evidence="1">
    <location>
        <begin position="167"/>
        <end position="185"/>
    </location>
</feature>
<dbReference type="Proteomes" id="UP000247459">
    <property type="component" value="Unassembled WGS sequence"/>
</dbReference>
<keyword evidence="1" id="KW-0472">Membrane</keyword>
<gene>
    <name evidence="3" type="ORF">PIL02S_01459</name>
</gene>
<organism evidence="3 4">
    <name type="scientific">Paenibacillus illinoisensis</name>
    <dbReference type="NCBI Taxonomy" id="59845"/>
    <lineage>
        <taxon>Bacteria</taxon>
        <taxon>Bacillati</taxon>
        <taxon>Bacillota</taxon>
        <taxon>Bacilli</taxon>
        <taxon>Bacillales</taxon>
        <taxon>Paenibacillaceae</taxon>
        <taxon>Paenibacillus</taxon>
    </lineage>
</organism>
<dbReference type="PROSITE" id="PS51257">
    <property type="entry name" value="PROKAR_LIPOPROTEIN"/>
    <property type="match status" value="1"/>
</dbReference>
<name>A0A2W0D2R3_9BACL</name>
<feature type="transmembrane region" description="Helical" evidence="1">
    <location>
        <begin position="12"/>
        <end position="30"/>
    </location>
</feature>
<feature type="domain" description="DUF6199" evidence="2">
    <location>
        <begin position="172"/>
        <end position="231"/>
    </location>
</feature>
<accession>A0A2W0D2R3</accession>